<dbReference type="Proteomes" id="UP001596020">
    <property type="component" value="Unassembled WGS sequence"/>
</dbReference>
<keyword evidence="1" id="KW-0805">Transcription regulation</keyword>
<dbReference type="InterPro" id="IPR000485">
    <property type="entry name" value="AsnC-type_HTH_dom"/>
</dbReference>
<dbReference type="SUPFAM" id="SSF46785">
    <property type="entry name" value="Winged helix' DNA-binding domain"/>
    <property type="match status" value="1"/>
</dbReference>
<organism evidence="5 6">
    <name type="scientific">Falsiporphyromonas endometrii</name>
    <dbReference type="NCBI Taxonomy" id="1387297"/>
    <lineage>
        <taxon>Bacteria</taxon>
        <taxon>Pseudomonadati</taxon>
        <taxon>Bacteroidota</taxon>
        <taxon>Bacteroidia</taxon>
        <taxon>Bacteroidales</taxon>
        <taxon>Porphyromonadaceae</taxon>
        <taxon>Falsiporphyromonas</taxon>
    </lineage>
</organism>
<evidence type="ECO:0000256" key="1">
    <source>
        <dbReference type="ARBA" id="ARBA00023015"/>
    </source>
</evidence>
<dbReference type="InterPro" id="IPR019888">
    <property type="entry name" value="Tscrpt_reg_AsnC-like"/>
</dbReference>
<keyword evidence="6" id="KW-1185">Reference proteome</keyword>
<dbReference type="Pfam" id="PF13412">
    <property type="entry name" value="HTH_24"/>
    <property type="match status" value="1"/>
</dbReference>
<gene>
    <name evidence="5" type="ORF">ACFO3G_02050</name>
</gene>
<dbReference type="SMART" id="SM00344">
    <property type="entry name" value="HTH_ASNC"/>
    <property type="match status" value="1"/>
</dbReference>
<keyword evidence="3" id="KW-0804">Transcription</keyword>
<evidence type="ECO:0000259" key="4">
    <source>
        <dbReference type="PROSITE" id="PS50956"/>
    </source>
</evidence>
<dbReference type="InterPro" id="IPR036390">
    <property type="entry name" value="WH_DNA-bd_sf"/>
</dbReference>
<feature type="domain" description="HTH asnC-type" evidence="4">
    <location>
        <begin position="4"/>
        <end position="65"/>
    </location>
</feature>
<reference evidence="6" key="1">
    <citation type="journal article" date="2019" name="Int. J. Syst. Evol. Microbiol.">
        <title>The Global Catalogue of Microorganisms (GCM) 10K type strain sequencing project: providing services to taxonomists for standard genome sequencing and annotation.</title>
        <authorList>
            <consortium name="The Broad Institute Genomics Platform"/>
            <consortium name="The Broad Institute Genome Sequencing Center for Infectious Disease"/>
            <person name="Wu L."/>
            <person name="Ma J."/>
        </authorList>
    </citation>
    <scope>NUCLEOTIDE SEQUENCE [LARGE SCALE GENOMIC DNA]</scope>
    <source>
        <strain evidence="6">CGMCC 4.7357</strain>
    </source>
</reference>
<dbReference type="InterPro" id="IPR019887">
    <property type="entry name" value="Tscrpt_reg_AsnC/Lrp_C"/>
</dbReference>
<protein>
    <submittedName>
        <fullName evidence="5">Lrp/AsnC family transcriptional regulator</fullName>
    </submittedName>
</protein>
<accession>A0ABV9K5H7</accession>
<dbReference type="InterPro" id="IPR011008">
    <property type="entry name" value="Dimeric_a/b-barrel"/>
</dbReference>
<evidence type="ECO:0000313" key="6">
    <source>
        <dbReference type="Proteomes" id="UP001596020"/>
    </source>
</evidence>
<dbReference type="Gene3D" id="1.10.10.10">
    <property type="entry name" value="Winged helix-like DNA-binding domain superfamily/Winged helix DNA-binding domain"/>
    <property type="match status" value="1"/>
</dbReference>
<dbReference type="Pfam" id="PF01037">
    <property type="entry name" value="AsnC_trans_reg"/>
    <property type="match status" value="1"/>
</dbReference>
<comment type="caution">
    <text evidence="5">The sequence shown here is derived from an EMBL/GenBank/DDBJ whole genome shotgun (WGS) entry which is preliminary data.</text>
</comment>
<dbReference type="EMBL" id="JBHSGO010000039">
    <property type="protein sequence ID" value="MFC4665400.1"/>
    <property type="molecule type" value="Genomic_DNA"/>
</dbReference>
<dbReference type="PANTHER" id="PTHR30154:SF34">
    <property type="entry name" value="TRANSCRIPTIONAL REGULATOR AZLB"/>
    <property type="match status" value="1"/>
</dbReference>
<dbReference type="Gene3D" id="3.30.70.920">
    <property type="match status" value="1"/>
</dbReference>
<proteinExistence type="predicted"/>
<dbReference type="SUPFAM" id="SSF54909">
    <property type="entry name" value="Dimeric alpha+beta barrel"/>
    <property type="match status" value="1"/>
</dbReference>
<dbReference type="PROSITE" id="PS50956">
    <property type="entry name" value="HTH_ASNC_2"/>
    <property type="match status" value="1"/>
</dbReference>
<sequence>MGRIDNLDRHILRIICGNARMSFKDVAEQCGVSRAAIHQRVQRMQEQGVITGSGYTINPKSLGYTTCTYVGVKLERGSLYKEVVPQLSKIPELVECHYTTGTYSMLIKLYARDNDHLMQILNSTLQEIPGIIATETLISLDLAFMRNIPIPMIDEDKE</sequence>
<keyword evidence="2" id="KW-0238">DNA-binding</keyword>
<evidence type="ECO:0000313" key="5">
    <source>
        <dbReference type="EMBL" id="MFC4665400.1"/>
    </source>
</evidence>
<dbReference type="InterPro" id="IPR036388">
    <property type="entry name" value="WH-like_DNA-bd_sf"/>
</dbReference>
<name>A0ABV9K5H7_9PORP</name>
<dbReference type="PANTHER" id="PTHR30154">
    <property type="entry name" value="LEUCINE-RESPONSIVE REGULATORY PROTEIN"/>
    <property type="match status" value="1"/>
</dbReference>
<evidence type="ECO:0000256" key="2">
    <source>
        <dbReference type="ARBA" id="ARBA00023125"/>
    </source>
</evidence>
<dbReference type="PRINTS" id="PR00033">
    <property type="entry name" value="HTHASNC"/>
</dbReference>
<evidence type="ECO:0000256" key="3">
    <source>
        <dbReference type="ARBA" id="ARBA00023163"/>
    </source>
</evidence>
<dbReference type="RefSeq" id="WP_380077495.1">
    <property type="nucleotide sequence ID" value="NZ_JBHSGO010000039.1"/>
</dbReference>